<comment type="caution">
    <text evidence="1">The sequence shown here is derived from an EMBL/GenBank/DDBJ whole genome shotgun (WGS) entry which is preliminary data.</text>
</comment>
<dbReference type="Proteomes" id="UP000077173">
    <property type="component" value="Unassembled WGS sequence"/>
</dbReference>
<protein>
    <submittedName>
        <fullName evidence="1">Uncharacterized protein</fullName>
    </submittedName>
</protein>
<dbReference type="EMBL" id="LSEF01000029">
    <property type="protein sequence ID" value="OAF18835.1"/>
    <property type="molecule type" value="Genomic_DNA"/>
</dbReference>
<proteinExistence type="predicted"/>
<reference evidence="1 2" key="1">
    <citation type="submission" date="2016-02" db="EMBL/GenBank/DDBJ databases">
        <title>Draft genome sequence of the strain BR 10247T Bradyrhizobium neotropicale isolated from nodules of Centrolobium paraense.</title>
        <authorList>
            <person name="Simoes-Araujo J.L."/>
            <person name="Barauna A.C."/>
            <person name="Silva K."/>
            <person name="Zilli J.E."/>
        </authorList>
    </citation>
    <scope>NUCLEOTIDE SEQUENCE [LARGE SCALE GENOMIC DNA]</scope>
    <source>
        <strain evidence="1 2">BR 10247</strain>
    </source>
</reference>
<name>A0A176ZGC2_9BRAD</name>
<dbReference type="PANTHER" id="PTHR12526">
    <property type="entry name" value="GLYCOSYLTRANSFERASE"/>
    <property type="match status" value="1"/>
</dbReference>
<accession>A0A176ZGC2</accession>
<evidence type="ECO:0000313" key="1">
    <source>
        <dbReference type="EMBL" id="OAF18835.1"/>
    </source>
</evidence>
<dbReference type="AlphaFoldDB" id="A0A176ZGC2"/>
<evidence type="ECO:0000313" key="2">
    <source>
        <dbReference type="Proteomes" id="UP000077173"/>
    </source>
</evidence>
<dbReference type="Pfam" id="PF13692">
    <property type="entry name" value="Glyco_trans_1_4"/>
    <property type="match status" value="1"/>
</dbReference>
<organism evidence="1 2">
    <name type="scientific">Bradyrhizobium neotropicale</name>
    <dbReference type="NCBI Taxonomy" id="1497615"/>
    <lineage>
        <taxon>Bacteria</taxon>
        <taxon>Pseudomonadati</taxon>
        <taxon>Pseudomonadota</taxon>
        <taxon>Alphaproteobacteria</taxon>
        <taxon>Hyphomicrobiales</taxon>
        <taxon>Nitrobacteraceae</taxon>
        <taxon>Bradyrhizobium</taxon>
    </lineage>
</organism>
<dbReference type="Gene3D" id="3.40.50.2000">
    <property type="entry name" value="Glycogen Phosphorylase B"/>
    <property type="match status" value="2"/>
</dbReference>
<keyword evidence="2" id="KW-1185">Reference proteome</keyword>
<sequence length="435" mass="47205">MDGHTAAGLRAPDMMVERLCVVHLAQSDSEGGANKAAYRLHSNLLRAGVESILHCGRKHLNDATVVPAHLPGVGNFVSDVAAYFNARSLRQYPNRMGTPFSPMRFSYGRLDTRLLSRADVVCLHWIAGGFLSAGNLQAIKKPMVWRLSDIWPFSGGCHYPGTCVGFERACGSCPQLGSNSDDDLSRSGIRLREDGYRNLDLTVVAPSRWIADLARRSHLFGGMRIEHIPTGADLTVFYPRDRLAARARLNLPAGGHFVVFGALGATTDPRKGYAQLRIALERLAASSNHQLTLVTFGSDEANRAAQISRFPVCHLGRIDNQDTLANVYSAADVLVAPFLEDNLPNVVLEAIACGTPVAGFAAGGIPDAVEHESHGYLAPAGDSEGLARGIAYILDRLEDGHMRSNAGAFARRNFDLLKCGERYIELFREVAESRA</sequence>
<dbReference type="SUPFAM" id="SSF53756">
    <property type="entry name" value="UDP-Glycosyltransferase/glycogen phosphorylase"/>
    <property type="match status" value="1"/>
</dbReference>
<gene>
    <name evidence="1" type="ORF">AXW67_39775</name>
</gene>